<keyword evidence="1" id="KW-0472">Membrane</keyword>
<gene>
    <name evidence="2" type="ORF">BDV26DRAFT_113539</name>
</gene>
<feature type="transmembrane region" description="Helical" evidence="1">
    <location>
        <begin position="45"/>
        <end position="63"/>
    </location>
</feature>
<dbReference type="AlphaFoldDB" id="A0A5N7APX5"/>
<keyword evidence="3" id="KW-1185">Reference proteome</keyword>
<proteinExistence type="predicted"/>
<keyword evidence="1" id="KW-1133">Transmembrane helix</keyword>
<name>A0A5N7APX5_9EURO</name>
<accession>A0A5N7APX5</accession>
<evidence type="ECO:0000313" key="2">
    <source>
        <dbReference type="EMBL" id="KAE8371904.1"/>
    </source>
</evidence>
<evidence type="ECO:0000256" key="1">
    <source>
        <dbReference type="SAM" id="Phobius"/>
    </source>
</evidence>
<evidence type="ECO:0000313" key="3">
    <source>
        <dbReference type="Proteomes" id="UP000326198"/>
    </source>
</evidence>
<reference evidence="2 3" key="1">
    <citation type="submission" date="2019-04" db="EMBL/GenBank/DDBJ databases">
        <title>Friends and foes A comparative genomics studyof 23 Aspergillus species from section Flavi.</title>
        <authorList>
            <consortium name="DOE Joint Genome Institute"/>
            <person name="Kjaerbolling I."/>
            <person name="Vesth T."/>
            <person name="Frisvad J.C."/>
            <person name="Nybo J.L."/>
            <person name="Theobald S."/>
            <person name="Kildgaard S."/>
            <person name="Isbrandt T."/>
            <person name="Kuo A."/>
            <person name="Sato A."/>
            <person name="Lyhne E.K."/>
            <person name="Kogle M.E."/>
            <person name="Wiebenga A."/>
            <person name="Kun R.S."/>
            <person name="Lubbers R.J."/>
            <person name="Makela M.R."/>
            <person name="Barry K."/>
            <person name="Chovatia M."/>
            <person name="Clum A."/>
            <person name="Daum C."/>
            <person name="Haridas S."/>
            <person name="He G."/>
            <person name="LaButti K."/>
            <person name="Lipzen A."/>
            <person name="Mondo S."/>
            <person name="Riley R."/>
            <person name="Salamov A."/>
            <person name="Simmons B.A."/>
            <person name="Magnuson J.K."/>
            <person name="Henrissat B."/>
            <person name="Mortensen U.H."/>
            <person name="Larsen T.O."/>
            <person name="Devries R.P."/>
            <person name="Grigoriev I.V."/>
            <person name="Machida M."/>
            <person name="Baker S.E."/>
            <person name="Andersen M.R."/>
        </authorList>
    </citation>
    <scope>NUCLEOTIDE SEQUENCE [LARGE SCALE GENOMIC DNA]</scope>
    <source>
        <strain evidence="2 3">IBT 29228</strain>
    </source>
</reference>
<organism evidence="2 3">
    <name type="scientific">Aspergillus bertholletiae</name>
    <dbReference type="NCBI Taxonomy" id="1226010"/>
    <lineage>
        <taxon>Eukaryota</taxon>
        <taxon>Fungi</taxon>
        <taxon>Dikarya</taxon>
        <taxon>Ascomycota</taxon>
        <taxon>Pezizomycotina</taxon>
        <taxon>Eurotiomycetes</taxon>
        <taxon>Eurotiomycetidae</taxon>
        <taxon>Eurotiales</taxon>
        <taxon>Aspergillaceae</taxon>
        <taxon>Aspergillus</taxon>
        <taxon>Aspergillus subgen. Circumdati</taxon>
    </lineage>
</organism>
<sequence length="67" mass="7944">MALPPRRKVGTLNTPGTIWYYSRKRNNNNIYAYPNNRLWFRLFSLRYPFVTLPIGPFSILTVASRRP</sequence>
<protein>
    <submittedName>
        <fullName evidence="2">Uncharacterized protein</fullName>
    </submittedName>
</protein>
<dbReference type="EMBL" id="ML736388">
    <property type="protein sequence ID" value="KAE8371904.1"/>
    <property type="molecule type" value="Genomic_DNA"/>
</dbReference>
<keyword evidence="1" id="KW-0812">Transmembrane</keyword>
<dbReference type="Proteomes" id="UP000326198">
    <property type="component" value="Unassembled WGS sequence"/>
</dbReference>